<feature type="compositionally biased region" description="Polar residues" evidence="2">
    <location>
        <begin position="274"/>
        <end position="291"/>
    </location>
</feature>
<organism evidence="3 4">
    <name type="scientific">Colletotrichum incanum</name>
    <name type="common">Soybean anthracnose fungus</name>
    <dbReference type="NCBI Taxonomy" id="1573173"/>
    <lineage>
        <taxon>Eukaryota</taxon>
        <taxon>Fungi</taxon>
        <taxon>Dikarya</taxon>
        <taxon>Ascomycota</taxon>
        <taxon>Pezizomycotina</taxon>
        <taxon>Sordariomycetes</taxon>
        <taxon>Hypocreomycetidae</taxon>
        <taxon>Glomerellales</taxon>
        <taxon>Glomerellaceae</taxon>
        <taxon>Colletotrichum</taxon>
        <taxon>Colletotrichum spaethianum species complex</taxon>
    </lineage>
</organism>
<feature type="compositionally biased region" description="Low complexity" evidence="2">
    <location>
        <begin position="457"/>
        <end position="473"/>
    </location>
</feature>
<feature type="compositionally biased region" description="Basic and acidic residues" evidence="2">
    <location>
        <begin position="916"/>
        <end position="930"/>
    </location>
</feature>
<feature type="compositionally biased region" description="Low complexity" evidence="2">
    <location>
        <begin position="129"/>
        <end position="190"/>
    </location>
</feature>
<comment type="caution">
    <text evidence="3">The sequence shown here is derived from an EMBL/GenBank/DDBJ whole genome shotgun (WGS) entry which is preliminary data.</text>
</comment>
<evidence type="ECO:0000256" key="1">
    <source>
        <dbReference type="SAM" id="Coils"/>
    </source>
</evidence>
<keyword evidence="4" id="KW-1185">Reference proteome</keyword>
<evidence type="ECO:0000256" key="2">
    <source>
        <dbReference type="SAM" id="MobiDB-lite"/>
    </source>
</evidence>
<feature type="compositionally biased region" description="Low complexity" evidence="2">
    <location>
        <begin position="202"/>
        <end position="211"/>
    </location>
</feature>
<feature type="non-terminal residue" evidence="3">
    <location>
        <position position="1"/>
    </location>
</feature>
<accession>A0A167DF95</accession>
<feature type="compositionally biased region" description="Polar residues" evidence="2">
    <location>
        <begin position="949"/>
        <end position="962"/>
    </location>
</feature>
<sequence length="999" mass="108214">HTHTHTYTHTHKHDVSAVQRSLSKQETERDQKRKKGYLSLPGVAAAAHDDIAVIMPAFGRIGRHHNRSQQALVDPGGEVAGPAASHSTPAPPSGSAAAGPGAPSSSSHPYPHSSSLAPASGPPGPAPTPASSAITANAAGANNQITPHSASSTAFSSSESFDIHQNQLAHQHQHQPPQLQHLQQQQQGQQGPPPPPHEYPPTSTTAAAAAASRNSLLLQHHNPPITDLRQRSQQDFTDSVSRSQSQRYPPGVAPYPNNNQFNAAASSSVDNLRASVNTTSPAPVHSQATSPIPQPAPEKRSARRLLKNILGGSGRDHHNTPPPQPTPPNSYDNTAGLARRPSKRVSNLPSSRTAVSQQSSQQSLDQQSADWPLPGPHQQPSPLQGVGEIEDHHLAQDPNRDPRLQNPEPNRNSVRYVPTDFENTPYEEPVYGDQQPQQVPALQEQHQLGQQPVYDPSQQHYQQFSQQQSGQYQAGPPTIYTSHLGAGSHQNPETVSQLSHESPVTDSDARSANVQSTQTSPAVRYAVQTTDSPLPPTLPPTQQGTPQPQQQHMAPPSGGPPPNRRSQETEKALRNQVDAPSGPPPGYRQNQTMPPAAGGATAAFRPGGAQEARQFEGATGEQGRNSPQPSNPDRDGTDPDKFKELLTKYKNVKRLYFDGKTQIDNLNSQIEQLQNAIANQRISQSRTALDDSEYITRFNRLNGAINNLSFNIRKDWRTVPQWLDMFVSIDALKTGKQEMTAVGRAVISRWIVEEIFNKCFHPGLNFELSRHLKEIELNIRRFSYTMTSQEEFDALTNKVVSWRMATLEGLQRVLNSPESAENRADFTRMCTSNLTATLFQYMTDPPPAGVDGSASMIVELAVGIAANLPLESRDVAINYPLPGDPVQLNIMEVEKNPLPTLDIPKPEGEAEGDDGEKDKNGKPQRAEKTKSGMFTTILGGGPHAGRKGSTASSIVPTSTDATPPSALPPKDSNTVRLAGFPAVEVRGRQVLVKATVWTI</sequence>
<feature type="compositionally biased region" description="Polar residues" evidence="2">
    <location>
        <begin position="488"/>
        <end position="521"/>
    </location>
</feature>
<gene>
    <name evidence="3" type="ORF">CI238_08183</name>
</gene>
<feature type="compositionally biased region" description="Low complexity" evidence="2">
    <location>
        <begin position="434"/>
        <end position="448"/>
    </location>
</feature>
<name>A0A167DF95_COLIC</name>
<feature type="region of interest" description="Disordered" evidence="2">
    <location>
        <begin position="225"/>
        <end position="641"/>
    </location>
</feature>
<feature type="compositionally biased region" description="Low complexity" evidence="2">
    <location>
        <begin position="594"/>
        <end position="609"/>
    </location>
</feature>
<feature type="region of interest" description="Disordered" evidence="2">
    <location>
        <begin position="897"/>
        <end position="973"/>
    </location>
</feature>
<feature type="compositionally biased region" description="Basic and acidic residues" evidence="2">
    <location>
        <begin position="632"/>
        <end position="641"/>
    </location>
</feature>
<feature type="compositionally biased region" description="Low complexity" evidence="2">
    <location>
        <begin position="350"/>
        <end position="368"/>
    </location>
</feature>
<dbReference type="EMBL" id="LFIW01001066">
    <property type="protein sequence ID" value="KZL83796.1"/>
    <property type="molecule type" value="Genomic_DNA"/>
</dbReference>
<dbReference type="STRING" id="1573173.A0A167DF95"/>
<evidence type="ECO:0000313" key="3">
    <source>
        <dbReference type="EMBL" id="KZL83796.1"/>
    </source>
</evidence>
<feature type="compositionally biased region" description="Low complexity" evidence="2">
    <location>
        <begin position="540"/>
        <end position="551"/>
    </location>
</feature>
<feature type="coiled-coil region" evidence="1">
    <location>
        <begin position="656"/>
        <end position="683"/>
    </location>
</feature>
<feature type="compositionally biased region" description="Basic residues" evidence="2">
    <location>
        <begin position="1"/>
        <end position="12"/>
    </location>
</feature>
<keyword evidence="1" id="KW-0175">Coiled coil</keyword>
<proteinExistence type="predicted"/>
<feature type="region of interest" description="Disordered" evidence="2">
    <location>
        <begin position="1"/>
        <end position="35"/>
    </location>
</feature>
<protein>
    <recommendedName>
        <fullName evidence="5">S-adenosylmethionine-dependent methyltransferase-like protein</fullName>
    </recommendedName>
</protein>
<feature type="compositionally biased region" description="Low complexity" evidence="2">
    <location>
        <begin position="80"/>
        <end position="119"/>
    </location>
</feature>
<feature type="region of interest" description="Disordered" evidence="2">
    <location>
        <begin position="73"/>
        <end position="211"/>
    </location>
</feature>
<feature type="compositionally biased region" description="Basic and acidic residues" evidence="2">
    <location>
        <begin position="389"/>
        <end position="403"/>
    </location>
</feature>
<evidence type="ECO:0008006" key="5">
    <source>
        <dbReference type="Google" id="ProtNLM"/>
    </source>
</evidence>
<reference evidence="3 4" key="1">
    <citation type="submission" date="2015-06" db="EMBL/GenBank/DDBJ databases">
        <title>Survival trade-offs in plant roots during colonization by closely related pathogenic and mutualistic fungi.</title>
        <authorList>
            <person name="Hacquard S."/>
            <person name="Kracher B."/>
            <person name="Hiruma K."/>
            <person name="Weinman A."/>
            <person name="Muench P."/>
            <person name="Garrido Oter R."/>
            <person name="Ver Loren van Themaat E."/>
            <person name="Dallerey J.-F."/>
            <person name="Damm U."/>
            <person name="Henrissat B."/>
            <person name="Lespinet O."/>
            <person name="Thon M."/>
            <person name="Kemen E."/>
            <person name="McHardy A.C."/>
            <person name="Schulze-Lefert P."/>
            <person name="O'Connell R.J."/>
        </authorList>
    </citation>
    <scope>NUCLEOTIDE SEQUENCE [LARGE SCALE GENOMIC DNA]</scope>
    <source>
        <strain evidence="3 4">MAFF 238704</strain>
    </source>
</reference>
<evidence type="ECO:0000313" key="4">
    <source>
        <dbReference type="Proteomes" id="UP000076584"/>
    </source>
</evidence>
<dbReference type="Proteomes" id="UP000076584">
    <property type="component" value="Unassembled WGS sequence"/>
</dbReference>
<feature type="compositionally biased region" description="Polar residues" evidence="2">
    <location>
        <begin position="231"/>
        <end position="247"/>
    </location>
</feature>
<dbReference type="AlphaFoldDB" id="A0A167DF95"/>